<dbReference type="EMBL" id="CAXKWB010000275">
    <property type="protein sequence ID" value="CAL4060157.1"/>
    <property type="molecule type" value="Genomic_DNA"/>
</dbReference>
<feature type="non-terminal residue" evidence="2">
    <location>
        <position position="211"/>
    </location>
</feature>
<comment type="caution">
    <text evidence="2">The sequence shown here is derived from an EMBL/GenBank/DDBJ whole genome shotgun (WGS) entry which is preliminary data.</text>
</comment>
<gene>
    <name evidence="2" type="ORF">MNOR_LOCUS1085</name>
</gene>
<dbReference type="InterPro" id="IPR011333">
    <property type="entry name" value="SKP1/BTB/POZ_sf"/>
</dbReference>
<dbReference type="Pfam" id="PF07707">
    <property type="entry name" value="BACK"/>
    <property type="match status" value="1"/>
</dbReference>
<dbReference type="InterPro" id="IPR000210">
    <property type="entry name" value="BTB/POZ_dom"/>
</dbReference>
<evidence type="ECO:0000313" key="3">
    <source>
        <dbReference type="Proteomes" id="UP001497623"/>
    </source>
</evidence>
<dbReference type="SUPFAM" id="SSF54695">
    <property type="entry name" value="POZ domain"/>
    <property type="match status" value="1"/>
</dbReference>
<feature type="non-terminal residue" evidence="2">
    <location>
        <position position="1"/>
    </location>
</feature>
<dbReference type="SMART" id="SM00225">
    <property type="entry name" value="BTB"/>
    <property type="match status" value="1"/>
</dbReference>
<organism evidence="2 3">
    <name type="scientific">Meganyctiphanes norvegica</name>
    <name type="common">Northern krill</name>
    <name type="synonym">Thysanopoda norvegica</name>
    <dbReference type="NCBI Taxonomy" id="48144"/>
    <lineage>
        <taxon>Eukaryota</taxon>
        <taxon>Metazoa</taxon>
        <taxon>Ecdysozoa</taxon>
        <taxon>Arthropoda</taxon>
        <taxon>Crustacea</taxon>
        <taxon>Multicrustacea</taxon>
        <taxon>Malacostraca</taxon>
        <taxon>Eumalacostraca</taxon>
        <taxon>Eucarida</taxon>
        <taxon>Euphausiacea</taxon>
        <taxon>Euphausiidae</taxon>
        <taxon>Meganyctiphanes</taxon>
    </lineage>
</organism>
<dbReference type="Pfam" id="PF00651">
    <property type="entry name" value="BTB"/>
    <property type="match status" value="1"/>
</dbReference>
<name>A0AAV2PIU1_MEGNR</name>
<dbReference type="InterPro" id="IPR011705">
    <property type="entry name" value="BACK"/>
</dbReference>
<dbReference type="Gene3D" id="1.25.40.420">
    <property type="match status" value="1"/>
</dbReference>
<dbReference type="CDD" id="cd18186">
    <property type="entry name" value="BTB_POZ_ZBTB_KLHL-like"/>
    <property type="match status" value="1"/>
</dbReference>
<feature type="domain" description="BTB" evidence="1">
    <location>
        <begin position="36"/>
        <end position="107"/>
    </location>
</feature>
<dbReference type="GO" id="GO:0005829">
    <property type="term" value="C:cytosol"/>
    <property type="evidence" value="ECO:0007669"/>
    <property type="project" value="TreeGrafter"/>
</dbReference>
<protein>
    <recommendedName>
        <fullName evidence="1">BTB domain-containing protein</fullName>
    </recommendedName>
</protein>
<sequence length="211" mass="24344">QCPSFSFKMQKTTPWQDECETPSERIAYVRDTDDLADINIFFPQDDVTIKAHKFVLGISSPIFMKLLYGSFSEASEGCRTIKLHEDSSQIFEILLDHIYKGFTPIKHIDEAQAVYAMAHKYDIKSLMCACFEHLKTEITTENILKVYEFAVFYEESELLKRCLSVINTSADMVMSFEKINNISEDCMMHLLKNDAIEVSSEVIMFKALNTW</sequence>
<proteinExistence type="predicted"/>
<evidence type="ECO:0000313" key="2">
    <source>
        <dbReference type="EMBL" id="CAL4060157.1"/>
    </source>
</evidence>
<dbReference type="Gene3D" id="3.30.710.10">
    <property type="entry name" value="Potassium Channel Kv1.1, Chain A"/>
    <property type="match status" value="1"/>
</dbReference>
<dbReference type="GO" id="GO:0022008">
    <property type="term" value="P:neurogenesis"/>
    <property type="evidence" value="ECO:0007669"/>
    <property type="project" value="TreeGrafter"/>
</dbReference>
<accession>A0AAV2PIU1</accession>
<reference evidence="2 3" key="1">
    <citation type="submission" date="2024-05" db="EMBL/GenBank/DDBJ databases">
        <authorList>
            <person name="Wallberg A."/>
        </authorList>
    </citation>
    <scope>NUCLEOTIDE SEQUENCE [LARGE SCALE GENOMIC DNA]</scope>
</reference>
<dbReference type="PANTHER" id="PTHR45774:SF4">
    <property type="entry name" value="AXUNDEAD, ISOFORM F"/>
    <property type="match status" value="1"/>
</dbReference>
<dbReference type="PROSITE" id="PS50097">
    <property type="entry name" value="BTB"/>
    <property type="match status" value="1"/>
</dbReference>
<keyword evidence="3" id="KW-1185">Reference proteome</keyword>
<evidence type="ECO:0000259" key="1">
    <source>
        <dbReference type="PROSITE" id="PS50097"/>
    </source>
</evidence>
<dbReference type="Proteomes" id="UP001497623">
    <property type="component" value="Unassembled WGS sequence"/>
</dbReference>
<dbReference type="PANTHER" id="PTHR45774">
    <property type="entry name" value="BTB/POZ DOMAIN-CONTAINING"/>
    <property type="match status" value="1"/>
</dbReference>
<dbReference type="AlphaFoldDB" id="A0AAV2PIU1"/>